<feature type="domain" description="HTH tetR-type" evidence="3">
    <location>
        <begin position="3"/>
        <end position="63"/>
    </location>
</feature>
<dbReference type="HOGENOM" id="CLU_082427_0_0_11"/>
<evidence type="ECO:0000256" key="1">
    <source>
        <dbReference type="ARBA" id="ARBA00023125"/>
    </source>
</evidence>
<dbReference type="Proteomes" id="UP000023703">
    <property type="component" value="Chromosome"/>
</dbReference>
<evidence type="ECO:0000256" key="2">
    <source>
        <dbReference type="PROSITE-ProRule" id="PRU00335"/>
    </source>
</evidence>
<dbReference type="KEGG" id="cgy:CGLY_01515"/>
<dbReference type="InterPro" id="IPR001647">
    <property type="entry name" value="HTH_TetR"/>
</dbReference>
<dbReference type="EMBL" id="CP006842">
    <property type="protein sequence ID" value="AHW62751.1"/>
    <property type="molecule type" value="Genomic_DNA"/>
</dbReference>
<keyword evidence="5" id="KW-1185">Reference proteome</keyword>
<dbReference type="SUPFAM" id="SSF48498">
    <property type="entry name" value="Tetracyclin repressor-like, C-terminal domain"/>
    <property type="match status" value="1"/>
</dbReference>
<dbReference type="PROSITE" id="PS50977">
    <property type="entry name" value="HTH_TETR_2"/>
    <property type="match status" value="1"/>
</dbReference>
<evidence type="ECO:0000259" key="3">
    <source>
        <dbReference type="PROSITE" id="PS50977"/>
    </source>
</evidence>
<keyword evidence="1 2" id="KW-0238">DNA-binding</keyword>
<dbReference type="InterPro" id="IPR050109">
    <property type="entry name" value="HTH-type_TetR-like_transc_reg"/>
</dbReference>
<name>X5E7V8_9CORY</name>
<dbReference type="eggNOG" id="COG1309">
    <property type="taxonomic scope" value="Bacteria"/>
</dbReference>
<gene>
    <name evidence="4" type="ORF">CGLY_01515</name>
</gene>
<sequence>MSTGTREKLIAAAADMIARSPGEDFSLRAVCEVVGVKLPTAYHFFGSKQGLADAVVEHGFDMYISEKQAMEWSGDPIQDIRTGWDAHVDFGLANPGFYALMYGKVQPGHAPAAQSRPDEILLSLTTQASDQGRLTVPPEQAKAHILATNIGVTLRQIIEGTPDPTLSAAVREGVISAITDTETGSDDADDRTLSTAAELAAAHPDILGTAETRLLQEWLQRLKETIPTTRGDAP</sequence>
<organism evidence="4 5">
    <name type="scientific">Corynebacterium glyciniphilum AJ 3170</name>
    <dbReference type="NCBI Taxonomy" id="1404245"/>
    <lineage>
        <taxon>Bacteria</taxon>
        <taxon>Bacillati</taxon>
        <taxon>Actinomycetota</taxon>
        <taxon>Actinomycetes</taxon>
        <taxon>Mycobacteriales</taxon>
        <taxon>Corynebacteriaceae</taxon>
        <taxon>Corynebacterium</taxon>
    </lineage>
</organism>
<evidence type="ECO:0000313" key="5">
    <source>
        <dbReference type="Proteomes" id="UP000023703"/>
    </source>
</evidence>
<feature type="DNA-binding region" description="H-T-H motif" evidence="2">
    <location>
        <begin position="26"/>
        <end position="45"/>
    </location>
</feature>
<dbReference type="InterPro" id="IPR036271">
    <property type="entry name" value="Tet_transcr_reg_TetR-rel_C_sf"/>
</dbReference>
<proteinExistence type="predicted"/>
<dbReference type="Pfam" id="PF00440">
    <property type="entry name" value="TetR_N"/>
    <property type="match status" value="1"/>
</dbReference>
<dbReference type="InterPro" id="IPR009057">
    <property type="entry name" value="Homeodomain-like_sf"/>
</dbReference>
<evidence type="ECO:0000313" key="4">
    <source>
        <dbReference type="EMBL" id="AHW62751.1"/>
    </source>
</evidence>
<dbReference type="PANTHER" id="PTHR30055:SF220">
    <property type="entry name" value="TETR-FAMILY REGULATORY PROTEIN"/>
    <property type="match status" value="1"/>
</dbReference>
<dbReference type="AlphaFoldDB" id="X5E7V8"/>
<accession>X5E7V8</accession>
<dbReference type="PANTHER" id="PTHR30055">
    <property type="entry name" value="HTH-TYPE TRANSCRIPTIONAL REGULATOR RUTR"/>
    <property type="match status" value="1"/>
</dbReference>
<reference evidence="4 5" key="1">
    <citation type="journal article" date="2015" name="Int. J. Syst. Evol. Microbiol.">
        <title>Revisiting Corynebacterium glyciniphilum (ex Kubota et al., 1972) sp. nov., nom. rev., isolated from putrefied banana.</title>
        <authorList>
            <person name="Al-Dilaimi A."/>
            <person name="Bednarz H."/>
            <person name="Lomker A."/>
            <person name="Niehaus K."/>
            <person name="Kalinowski J."/>
            <person name="Ruckert C."/>
        </authorList>
    </citation>
    <scope>NUCLEOTIDE SEQUENCE [LARGE SCALE GENOMIC DNA]</scope>
    <source>
        <strain evidence="4">AJ 3170</strain>
    </source>
</reference>
<dbReference type="GO" id="GO:0003700">
    <property type="term" value="F:DNA-binding transcription factor activity"/>
    <property type="evidence" value="ECO:0007669"/>
    <property type="project" value="TreeGrafter"/>
</dbReference>
<dbReference type="GO" id="GO:0000976">
    <property type="term" value="F:transcription cis-regulatory region binding"/>
    <property type="evidence" value="ECO:0007669"/>
    <property type="project" value="TreeGrafter"/>
</dbReference>
<protein>
    <submittedName>
        <fullName evidence="4">Transcriptional regulator, TetR-family</fullName>
    </submittedName>
</protein>
<dbReference type="Gene3D" id="1.10.357.10">
    <property type="entry name" value="Tetracycline Repressor, domain 2"/>
    <property type="match status" value="1"/>
</dbReference>
<dbReference type="STRING" id="1404245.CGLY_01515"/>
<dbReference type="SUPFAM" id="SSF46689">
    <property type="entry name" value="Homeodomain-like"/>
    <property type="match status" value="1"/>
</dbReference>